<dbReference type="Gene3D" id="3.20.20.140">
    <property type="entry name" value="Metal-dependent hydrolases"/>
    <property type="match status" value="1"/>
</dbReference>
<organism evidence="2 3">
    <name type="scientific">Pseudomonas agarici</name>
    <dbReference type="NCBI Taxonomy" id="46677"/>
    <lineage>
        <taxon>Bacteria</taxon>
        <taxon>Pseudomonadati</taxon>
        <taxon>Pseudomonadota</taxon>
        <taxon>Gammaproteobacteria</taxon>
        <taxon>Pseudomonadales</taxon>
        <taxon>Pseudomonadaceae</taxon>
        <taxon>Pseudomonas</taxon>
    </lineage>
</organism>
<protein>
    <recommendedName>
        <fullName evidence="1">Amidohydrolase-related domain-containing protein</fullName>
    </recommendedName>
</protein>
<feature type="domain" description="Amidohydrolase-related" evidence="1">
    <location>
        <begin position="6"/>
        <end position="243"/>
    </location>
</feature>
<dbReference type="Pfam" id="PF04909">
    <property type="entry name" value="Amidohydro_2"/>
    <property type="match status" value="1"/>
</dbReference>
<gene>
    <name evidence="2" type="ORF">AWM79_17655</name>
</gene>
<dbReference type="InterPro" id="IPR052358">
    <property type="entry name" value="Aro_Compnd_Degr_Hydrolases"/>
</dbReference>
<dbReference type="SUPFAM" id="SSF51556">
    <property type="entry name" value="Metallo-dependent hydrolases"/>
    <property type="match status" value="1"/>
</dbReference>
<dbReference type="STRING" id="46677.AWM79_17655"/>
<dbReference type="PANTHER" id="PTHR35563">
    <property type="entry name" value="BARREL METAL-DEPENDENT HYDROLASE, PUTATIVE (AFU_ORTHOLOGUE AFUA_1G16240)-RELATED"/>
    <property type="match status" value="1"/>
</dbReference>
<evidence type="ECO:0000313" key="2">
    <source>
        <dbReference type="EMBL" id="AMB87026.1"/>
    </source>
</evidence>
<dbReference type="AlphaFoldDB" id="A0A0X1T4J0"/>
<evidence type="ECO:0000259" key="1">
    <source>
        <dbReference type="Pfam" id="PF04909"/>
    </source>
</evidence>
<reference evidence="2 3" key="1">
    <citation type="submission" date="2016-01" db="EMBL/GenBank/DDBJ databases">
        <authorList>
            <person name="McClelland M."/>
            <person name="Jain A."/>
            <person name="Saraogi P."/>
            <person name="Mendelson R."/>
            <person name="Westerman R."/>
            <person name="SanMiguel P."/>
            <person name="Csonka L."/>
        </authorList>
    </citation>
    <scope>NUCLEOTIDE SEQUENCE [LARGE SCALE GENOMIC DNA]</scope>
    <source>
        <strain evidence="2 3">NCPPB 2472</strain>
    </source>
</reference>
<sequence length="243" mass="26684">MRQRLRLDHSVIVQASAYGSDNSLLIECLEHAEGLLRGVAVIDQAVTDDQLQRMNEAGVRGVRLNLETFGVTDPEKASAHLHALAERIQRFGWHIQIYSRLAVFVALKAVLANLSCRVVIDHFGGVQAAGGIDQPDFAEFLALLAGGNVYLKLSAPSRISRLTSQEDIQPIIEALLKVRPDRLLWGSDWPHTGGLPGQIRQRDAIEPFVAIDDGANLNQLASWISDPSQRVDIWQANPAALYG</sequence>
<dbReference type="Proteomes" id="UP000063229">
    <property type="component" value="Chromosome"/>
</dbReference>
<dbReference type="EMBL" id="CP014135">
    <property type="protein sequence ID" value="AMB87026.1"/>
    <property type="molecule type" value="Genomic_DNA"/>
</dbReference>
<dbReference type="KEGG" id="pagb:AWM79_17655"/>
<dbReference type="GO" id="GO:0016787">
    <property type="term" value="F:hydrolase activity"/>
    <property type="evidence" value="ECO:0007669"/>
    <property type="project" value="InterPro"/>
</dbReference>
<dbReference type="PANTHER" id="PTHR35563:SF2">
    <property type="entry name" value="BARREL METAL-DEPENDENT HYDROLASE, PUTATIVE (AFU_ORTHOLOGUE AFUA_1G16240)-RELATED"/>
    <property type="match status" value="1"/>
</dbReference>
<keyword evidence="3" id="KW-1185">Reference proteome</keyword>
<dbReference type="InterPro" id="IPR006680">
    <property type="entry name" value="Amidohydro-rel"/>
</dbReference>
<dbReference type="InterPro" id="IPR032466">
    <property type="entry name" value="Metal_Hydrolase"/>
</dbReference>
<name>A0A0X1T4J0_PSEAA</name>
<proteinExistence type="predicted"/>
<accession>A0A0X1T4J0</accession>
<evidence type="ECO:0000313" key="3">
    <source>
        <dbReference type="Proteomes" id="UP000063229"/>
    </source>
</evidence>